<gene>
    <name evidence="2" type="ORF">WA026_021512</name>
</gene>
<dbReference type="Proteomes" id="UP001431783">
    <property type="component" value="Unassembled WGS sequence"/>
</dbReference>
<feature type="compositionally biased region" description="Basic and acidic residues" evidence="1">
    <location>
        <begin position="22"/>
        <end position="31"/>
    </location>
</feature>
<organism evidence="2 3">
    <name type="scientific">Henosepilachna vigintioctopunctata</name>
    <dbReference type="NCBI Taxonomy" id="420089"/>
    <lineage>
        <taxon>Eukaryota</taxon>
        <taxon>Metazoa</taxon>
        <taxon>Ecdysozoa</taxon>
        <taxon>Arthropoda</taxon>
        <taxon>Hexapoda</taxon>
        <taxon>Insecta</taxon>
        <taxon>Pterygota</taxon>
        <taxon>Neoptera</taxon>
        <taxon>Endopterygota</taxon>
        <taxon>Coleoptera</taxon>
        <taxon>Polyphaga</taxon>
        <taxon>Cucujiformia</taxon>
        <taxon>Coccinelloidea</taxon>
        <taxon>Coccinellidae</taxon>
        <taxon>Epilachninae</taxon>
        <taxon>Epilachnini</taxon>
        <taxon>Henosepilachna</taxon>
    </lineage>
</organism>
<evidence type="ECO:0000313" key="2">
    <source>
        <dbReference type="EMBL" id="KAK9892659.1"/>
    </source>
</evidence>
<protein>
    <submittedName>
        <fullName evidence="2">Uncharacterized protein</fullName>
    </submittedName>
</protein>
<feature type="region of interest" description="Disordered" evidence="1">
    <location>
        <begin position="100"/>
        <end position="124"/>
    </location>
</feature>
<evidence type="ECO:0000313" key="3">
    <source>
        <dbReference type="Proteomes" id="UP001431783"/>
    </source>
</evidence>
<dbReference type="AlphaFoldDB" id="A0AAW1VGE6"/>
<reference evidence="2 3" key="1">
    <citation type="submission" date="2023-03" db="EMBL/GenBank/DDBJ databases">
        <title>Genome insight into feeding habits of ladybird beetles.</title>
        <authorList>
            <person name="Li H.-S."/>
            <person name="Huang Y.-H."/>
            <person name="Pang H."/>
        </authorList>
    </citation>
    <scope>NUCLEOTIDE SEQUENCE [LARGE SCALE GENOMIC DNA]</scope>
    <source>
        <strain evidence="2">SYSU_2023b</strain>
        <tissue evidence="2">Whole body</tissue>
    </source>
</reference>
<comment type="caution">
    <text evidence="2">The sequence shown here is derived from an EMBL/GenBank/DDBJ whole genome shotgun (WGS) entry which is preliminary data.</text>
</comment>
<keyword evidence="3" id="KW-1185">Reference proteome</keyword>
<dbReference type="EMBL" id="JARQZJ010000137">
    <property type="protein sequence ID" value="KAK9892659.1"/>
    <property type="molecule type" value="Genomic_DNA"/>
</dbReference>
<evidence type="ECO:0000256" key="1">
    <source>
        <dbReference type="SAM" id="MobiDB-lite"/>
    </source>
</evidence>
<proteinExistence type="predicted"/>
<feature type="compositionally biased region" description="Polar residues" evidence="1">
    <location>
        <begin position="32"/>
        <end position="41"/>
    </location>
</feature>
<sequence>MLSTKKKKELKNLQDLKKELLHQKKMQEQSQKEYYTTQRNTGAKKKIIENNGAHNNKVQDTESESDYETIQKRKINATMDIDRNYNIPIKNNFGILQIDDEFTQHPAPSETNKNNIQEKKNYHP</sequence>
<accession>A0AAW1VGE6</accession>
<name>A0AAW1VGE6_9CUCU</name>
<feature type="region of interest" description="Disordered" evidence="1">
    <location>
        <begin position="22"/>
        <end position="67"/>
    </location>
</feature>